<dbReference type="EMBL" id="JAHCQH010000004">
    <property type="protein sequence ID" value="MBS9475799.1"/>
    <property type="molecule type" value="Genomic_DNA"/>
</dbReference>
<sequence>MTHIREKVNIKLHCSVHTRFAMPRLPPKTQDPKAEGTAVRTEVDDARAAQAVPAQGPAPHDRASSKVRQLLEAAHVLFLEQPYDAVSMDAIAKAAKASKATLYVYFPSKEALFAALVSDQCGQMADAIWSATSPSDNVEKVLRTIAQNFMAMFATTDALAFYRTIIAQAPRFPELGRTFYELGPKILHEKIEGLLRAASARGELNVPDPKLAASQFLQLVAVDIPLTGLLCLEPLTSQRNRATTESGLALFLKGYSAAQPPATAPQGQPQDQ</sequence>
<dbReference type="RefSeq" id="WP_213753647.1">
    <property type="nucleotide sequence ID" value="NZ_JAHCQH010000004.1"/>
</dbReference>
<proteinExistence type="predicted"/>
<evidence type="ECO:0000313" key="5">
    <source>
        <dbReference type="EMBL" id="MBS9475799.1"/>
    </source>
</evidence>
<evidence type="ECO:0000256" key="1">
    <source>
        <dbReference type="ARBA" id="ARBA00023125"/>
    </source>
</evidence>
<dbReference type="SUPFAM" id="SSF46689">
    <property type="entry name" value="Homeodomain-like"/>
    <property type="match status" value="1"/>
</dbReference>
<evidence type="ECO:0000256" key="2">
    <source>
        <dbReference type="PROSITE-ProRule" id="PRU00335"/>
    </source>
</evidence>
<gene>
    <name evidence="5" type="ORF">KIP89_01600</name>
</gene>
<keyword evidence="1 2" id="KW-0238">DNA-binding</keyword>
<keyword evidence="6" id="KW-1185">Reference proteome</keyword>
<dbReference type="PRINTS" id="PR00455">
    <property type="entry name" value="HTHTETR"/>
</dbReference>
<name>A0ABS5R4R4_9HYPH</name>
<dbReference type="InterPro" id="IPR050109">
    <property type="entry name" value="HTH-type_TetR-like_transc_reg"/>
</dbReference>
<organism evidence="5 6">
    <name type="scientific">Ancylobacter radicis</name>
    <dbReference type="NCBI Taxonomy" id="2836179"/>
    <lineage>
        <taxon>Bacteria</taxon>
        <taxon>Pseudomonadati</taxon>
        <taxon>Pseudomonadota</taxon>
        <taxon>Alphaproteobacteria</taxon>
        <taxon>Hyphomicrobiales</taxon>
        <taxon>Xanthobacteraceae</taxon>
        <taxon>Ancylobacter</taxon>
    </lineage>
</organism>
<dbReference type="Proteomes" id="UP001166585">
    <property type="component" value="Unassembled WGS sequence"/>
</dbReference>
<dbReference type="Gene3D" id="1.10.10.60">
    <property type="entry name" value="Homeodomain-like"/>
    <property type="match status" value="1"/>
</dbReference>
<reference evidence="5" key="1">
    <citation type="submission" date="2021-05" db="EMBL/GenBank/DDBJ databases">
        <authorList>
            <person name="Sun Q."/>
            <person name="Inoue M."/>
        </authorList>
    </citation>
    <scope>NUCLEOTIDE SEQUENCE</scope>
    <source>
        <strain evidence="5">VKM B-3255</strain>
    </source>
</reference>
<dbReference type="PROSITE" id="PS50977">
    <property type="entry name" value="HTH_TETR_2"/>
    <property type="match status" value="1"/>
</dbReference>
<feature type="region of interest" description="Disordered" evidence="3">
    <location>
        <begin position="21"/>
        <end position="42"/>
    </location>
</feature>
<evidence type="ECO:0000256" key="3">
    <source>
        <dbReference type="SAM" id="MobiDB-lite"/>
    </source>
</evidence>
<dbReference type="Pfam" id="PF14246">
    <property type="entry name" value="TetR_C_7"/>
    <property type="match status" value="1"/>
</dbReference>
<dbReference type="InterPro" id="IPR036271">
    <property type="entry name" value="Tet_transcr_reg_TetR-rel_C_sf"/>
</dbReference>
<dbReference type="InterPro" id="IPR009057">
    <property type="entry name" value="Homeodomain-like_sf"/>
</dbReference>
<dbReference type="Gene3D" id="1.10.357.10">
    <property type="entry name" value="Tetracycline Repressor, domain 2"/>
    <property type="match status" value="1"/>
</dbReference>
<dbReference type="InterPro" id="IPR039536">
    <property type="entry name" value="TetR_C_Proteobacteria"/>
</dbReference>
<accession>A0ABS5R4R4</accession>
<dbReference type="InterPro" id="IPR001647">
    <property type="entry name" value="HTH_TetR"/>
</dbReference>
<evidence type="ECO:0000313" key="6">
    <source>
        <dbReference type="Proteomes" id="UP001166585"/>
    </source>
</evidence>
<dbReference type="PANTHER" id="PTHR30055:SF146">
    <property type="entry name" value="HTH-TYPE TRANSCRIPTIONAL DUAL REGULATOR CECR"/>
    <property type="match status" value="1"/>
</dbReference>
<feature type="domain" description="HTH tetR-type" evidence="4">
    <location>
        <begin position="64"/>
        <end position="124"/>
    </location>
</feature>
<evidence type="ECO:0000259" key="4">
    <source>
        <dbReference type="PROSITE" id="PS50977"/>
    </source>
</evidence>
<comment type="caution">
    <text evidence="5">The sequence shown here is derived from an EMBL/GenBank/DDBJ whole genome shotgun (WGS) entry which is preliminary data.</text>
</comment>
<dbReference type="Pfam" id="PF00440">
    <property type="entry name" value="TetR_N"/>
    <property type="match status" value="1"/>
</dbReference>
<dbReference type="SUPFAM" id="SSF48498">
    <property type="entry name" value="Tetracyclin repressor-like, C-terminal domain"/>
    <property type="match status" value="1"/>
</dbReference>
<protein>
    <submittedName>
        <fullName evidence="5">TetR/AcrR family transcriptional regulator</fullName>
    </submittedName>
</protein>
<dbReference type="PANTHER" id="PTHR30055">
    <property type="entry name" value="HTH-TYPE TRANSCRIPTIONAL REGULATOR RUTR"/>
    <property type="match status" value="1"/>
</dbReference>
<feature type="DNA-binding region" description="H-T-H motif" evidence="2">
    <location>
        <begin position="87"/>
        <end position="106"/>
    </location>
</feature>